<evidence type="ECO:0000313" key="3">
    <source>
        <dbReference type="EMBL" id="TFK39691.1"/>
    </source>
</evidence>
<feature type="region of interest" description="Disordered" evidence="1">
    <location>
        <begin position="846"/>
        <end position="872"/>
    </location>
</feature>
<feature type="compositionally biased region" description="Low complexity" evidence="1">
    <location>
        <begin position="443"/>
        <end position="454"/>
    </location>
</feature>
<name>A0A5C3MEU3_9AGAR</name>
<feature type="compositionally biased region" description="Low complexity" evidence="1">
    <location>
        <begin position="1221"/>
        <end position="1236"/>
    </location>
</feature>
<reference evidence="3 4" key="1">
    <citation type="journal article" date="2019" name="Nat. Ecol. Evol.">
        <title>Megaphylogeny resolves global patterns of mushroom evolution.</title>
        <authorList>
            <person name="Varga T."/>
            <person name="Krizsan K."/>
            <person name="Foldi C."/>
            <person name="Dima B."/>
            <person name="Sanchez-Garcia M."/>
            <person name="Sanchez-Ramirez S."/>
            <person name="Szollosi G.J."/>
            <person name="Szarkandi J.G."/>
            <person name="Papp V."/>
            <person name="Albert L."/>
            <person name="Andreopoulos W."/>
            <person name="Angelini C."/>
            <person name="Antonin V."/>
            <person name="Barry K.W."/>
            <person name="Bougher N.L."/>
            <person name="Buchanan P."/>
            <person name="Buyck B."/>
            <person name="Bense V."/>
            <person name="Catcheside P."/>
            <person name="Chovatia M."/>
            <person name="Cooper J."/>
            <person name="Damon W."/>
            <person name="Desjardin D."/>
            <person name="Finy P."/>
            <person name="Geml J."/>
            <person name="Haridas S."/>
            <person name="Hughes K."/>
            <person name="Justo A."/>
            <person name="Karasinski D."/>
            <person name="Kautmanova I."/>
            <person name="Kiss B."/>
            <person name="Kocsube S."/>
            <person name="Kotiranta H."/>
            <person name="LaButti K.M."/>
            <person name="Lechner B.E."/>
            <person name="Liimatainen K."/>
            <person name="Lipzen A."/>
            <person name="Lukacs Z."/>
            <person name="Mihaltcheva S."/>
            <person name="Morgado L.N."/>
            <person name="Niskanen T."/>
            <person name="Noordeloos M.E."/>
            <person name="Ohm R.A."/>
            <person name="Ortiz-Santana B."/>
            <person name="Ovrebo C."/>
            <person name="Racz N."/>
            <person name="Riley R."/>
            <person name="Savchenko A."/>
            <person name="Shiryaev A."/>
            <person name="Soop K."/>
            <person name="Spirin V."/>
            <person name="Szebenyi C."/>
            <person name="Tomsovsky M."/>
            <person name="Tulloss R.E."/>
            <person name="Uehling J."/>
            <person name="Grigoriev I.V."/>
            <person name="Vagvolgyi C."/>
            <person name="Papp T."/>
            <person name="Martin F.M."/>
            <person name="Miettinen O."/>
            <person name="Hibbett D.S."/>
            <person name="Nagy L.G."/>
        </authorList>
    </citation>
    <scope>NUCLEOTIDE SEQUENCE [LARGE SCALE GENOMIC DNA]</scope>
    <source>
        <strain evidence="3 4">CBS 166.37</strain>
    </source>
</reference>
<feature type="compositionally biased region" description="Low complexity" evidence="1">
    <location>
        <begin position="1280"/>
        <end position="1289"/>
    </location>
</feature>
<feature type="region of interest" description="Disordered" evidence="1">
    <location>
        <begin position="443"/>
        <end position="464"/>
    </location>
</feature>
<dbReference type="SUPFAM" id="SSF55961">
    <property type="entry name" value="Bet v1-like"/>
    <property type="match status" value="3"/>
</dbReference>
<dbReference type="PROSITE" id="PS50848">
    <property type="entry name" value="START"/>
    <property type="match status" value="2"/>
</dbReference>
<evidence type="ECO:0000313" key="4">
    <source>
        <dbReference type="Proteomes" id="UP000308652"/>
    </source>
</evidence>
<feature type="region of interest" description="Disordered" evidence="1">
    <location>
        <begin position="1221"/>
        <end position="1322"/>
    </location>
</feature>
<dbReference type="GO" id="GO:0005737">
    <property type="term" value="C:cytoplasm"/>
    <property type="evidence" value="ECO:0007669"/>
    <property type="project" value="UniProtKB-ARBA"/>
</dbReference>
<proteinExistence type="predicted"/>
<feature type="region of interest" description="Disordered" evidence="1">
    <location>
        <begin position="26"/>
        <end position="58"/>
    </location>
</feature>
<evidence type="ECO:0000259" key="2">
    <source>
        <dbReference type="PROSITE" id="PS50848"/>
    </source>
</evidence>
<accession>A0A5C3MEU3</accession>
<dbReference type="PANTHER" id="PTHR19308:SF54">
    <property type="entry name" value="START DOMAIN-CONTAINING PROTEIN"/>
    <property type="match status" value="1"/>
</dbReference>
<dbReference type="GO" id="GO:0008289">
    <property type="term" value="F:lipid binding"/>
    <property type="evidence" value="ECO:0007669"/>
    <property type="project" value="InterPro"/>
</dbReference>
<dbReference type="InterPro" id="IPR023393">
    <property type="entry name" value="START-like_dom_sf"/>
</dbReference>
<feature type="compositionally biased region" description="Low complexity" evidence="1">
    <location>
        <begin position="1301"/>
        <end position="1316"/>
    </location>
</feature>
<dbReference type="Pfam" id="PF01852">
    <property type="entry name" value="START"/>
    <property type="match status" value="1"/>
</dbReference>
<keyword evidence="4" id="KW-1185">Reference proteome</keyword>
<organism evidence="3 4">
    <name type="scientific">Crucibulum laeve</name>
    <dbReference type="NCBI Taxonomy" id="68775"/>
    <lineage>
        <taxon>Eukaryota</taxon>
        <taxon>Fungi</taxon>
        <taxon>Dikarya</taxon>
        <taxon>Basidiomycota</taxon>
        <taxon>Agaricomycotina</taxon>
        <taxon>Agaricomycetes</taxon>
        <taxon>Agaricomycetidae</taxon>
        <taxon>Agaricales</taxon>
        <taxon>Agaricineae</taxon>
        <taxon>Nidulariaceae</taxon>
        <taxon>Crucibulum</taxon>
    </lineage>
</organism>
<dbReference type="OrthoDB" id="196858at2759"/>
<dbReference type="CDD" id="cd00177">
    <property type="entry name" value="START"/>
    <property type="match status" value="1"/>
</dbReference>
<dbReference type="Proteomes" id="UP000308652">
    <property type="component" value="Unassembled WGS sequence"/>
</dbReference>
<dbReference type="Gene3D" id="3.30.530.20">
    <property type="match status" value="3"/>
</dbReference>
<feature type="domain" description="START" evidence="2">
    <location>
        <begin position="494"/>
        <end position="662"/>
    </location>
</feature>
<feature type="compositionally biased region" description="Low complexity" evidence="1">
    <location>
        <begin position="1385"/>
        <end position="1403"/>
    </location>
</feature>
<dbReference type="STRING" id="68775.A0A5C3MEU3"/>
<feature type="domain" description="START" evidence="2">
    <location>
        <begin position="942"/>
        <end position="1148"/>
    </location>
</feature>
<dbReference type="InterPro" id="IPR002913">
    <property type="entry name" value="START_lipid-bd_dom"/>
</dbReference>
<evidence type="ECO:0000256" key="1">
    <source>
        <dbReference type="SAM" id="MobiDB-lite"/>
    </source>
</evidence>
<dbReference type="PANTHER" id="PTHR19308">
    <property type="entry name" value="PHOSPHATIDYLCHOLINE TRANSFER PROTEIN"/>
    <property type="match status" value="1"/>
</dbReference>
<dbReference type="InterPro" id="IPR051213">
    <property type="entry name" value="START_lipid_transfer"/>
</dbReference>
<sequence>MTDGSKLRQSWYSALDEAEAHFRQLLSSSSSEWRRVSNSSEASSSKKGKTRTSSSIPELSDVVVHRNSTSGDDIYRLVLDVPTGDEQVSLEPWKAVLTTPELRQEWDPAVEEAHLMEMFDRMTRISKTNFTLGWPANPRDSVTISRTFHDTTTIIDISTSLPRSPDEPAYLRPSPPYVRSQVKLFAWCIQHIQSQPPSPSDDQSKKKPGRLRITCFWQHDLKALWGFGSSSNSIVQQLSTMTLSLLKTVIKRGGRVPKLIGYGNGVSIERVRFQVDREALTVDYTIIPEDDDQSVGMGAGGLDDVQTVREQRRLTRSIECILPSMEGWDVQVSLKASSEEVEQLPWSAHAIKRKSSVSSISPPDQILLKITHAALNDEHAVLRVKVVIEVSGGSRGLRLNGLPKAIMDVEERDPSSYIIPQKILQDVASAADLSFRTTSSMATAATGSSTGSNGQPLIRPHTEKTPAAEKSILSRVRRNYIYFSSLLQEPEAKWRRTTEARGVSITQLDSIDPTLVVYRAEATFVGVGLWDLYGAVVSPGAKAYWDKQHEDAILLEDVNELTELWHYKTKPAWPVNGRDSVVLKSVYKSPTTIHVFAFSAEDPHLFRNIPPAEPNVIRTQVDLQGWAIEALSPTTTLLTLLEQSDPKGWTNKTSIPTQMINTLAGIGEFAIKCGGPPLVSRLAGAKANEMRYDHEKGSFKVEYEPSASRRTVSGNEEGASGLPTIECEIRCDIDKWANSLDIVVDPPPQTITCLRRHKLSAEGGGLWLTMTHDSVFVDDERLLALVRRAPGKEKGLVMVNGAKIQVDVEELPEHEIKSLRGRKRVKPKRIPLDQPPVMGVIRRRKAEWSTADEDSSSTVTDGSEKSTGGGWASAPMISSPLARFFTYAVDQATTTTQQAVAAISPINAPGSSSVPSPSKAPMQYALEALAWVQEFHGRSSMDGWTLVSDKGLVVNRKVVPEISPIIPVHKGSKVIEGVSAEEIATVIQEFDCRRKWDDRFDSAKVLESFGGDCRTVFLVSKSGFPFRDRGFYLASTMARSHVVPSMSRRNTGEVAEQSNGPRNAIFCVAASYSPDSAATFAPGKYNPYALPIGRVYVDAWVLETLDPYTKENYAIPSTRCTRFVAVDYSGSIPAAVNSMINATLPRSILAVESYIKGIASLPLTRLPTPGVVITEKRPHEHLVAYSWKIRRRDEHRVLVKTGYGAEERVYKSVVFVRMGTGSPMGSPSGPGARSPTRAGDQAGKTEQTTPRSSGIAHLSPTRSQALEGLPGGLNSPGSDGSLTPGLPGISPSPPPTYRQRALSSTSGLSSSGIASTQHDRALRGRASTSAFTLKGEVKPPTDLLVAELVVDSKLYPEGYDVSMKSKMRSSVKVGVRGGQVPLAFPSSSSSPSATASTSTTPPTDSVLPLAYTVHTMPSSPLHSSGLNSENTPTRHLIRLTLPTAQYQISTVQDPLTGETRSAPPKPAWLEELQEGGAMVEVTVRPRVANVEAGGEVDKAKAKEGKGKVRVDGKDVVVVSEKESLTTLGREELLDDRVGKMAILSRVPNEPEPLPDELKVPLGVADDLFDPSAAGGPSMLDGAGDAKLVEENAGVVSLEVDDSSGLVSGSFIFAFGLVLELELAVDDISRRVGRSAVHPFPFH</sequence>
<gene>
    <name evidence="3" type="ORF">BDQ12DRAFT_681024</name>
</gene>
<protein>
    <recommendedName>
        <fullName evidence="2">START domain-containing protein</fullName>
    </recommendedName>
</protein>
<feature type="region of interest" description="Disordered" evidence="1">
    <location>
        <begin position="1382"/>
        <end position="1406"/>
    </location>
</feature>
<dbReference type="EMBL" id="ML213598">
    <property type="protein sequence ID" value="TFK39691.1"/>
    <property type="molecule type" value="Genomic_DNA"/>
</dbReference>
<feature type="compositionally biased region" description="Low complexity" evidence="1">
    <location>
        <begin position="27"/>
        <end position="55"/>
    </location>
</feature>